<evidence type="ECO:0000313" key="12">
    <source>
        <dbReference type="Proteomes" id="UP001620626"/>
    </source>
</evidence>
<evidence type="ECO:0000256" key="4">
    <source>
        <dbReference type="ARBA" id="ARBA00023155"/>
    </source>
</evidence>
<feature type="domain" description="Homeobox" evidence="10">
    <location>
        <begin position="563"/>
        <end position="626"/>
    </location>
</feature>
<evidence type="ECO:0000313" key="11">
    <source>
        <dbReference type="EMBL" id="KAL3115539.1"/>
    </source>
</evidence>
<dbReference type="PROSITE" id="PS50071">
    <property type="entry name" value="HOMEOBOX_2"/>
    <property type="match status" value="1"/>
</dbReference>
<feature type="region of interest" description="Disordered" evidence="9">
    <location>
        <begin position="450"/>
        <end position="486"/>
    </location>
</feature>
<keyword evidence="4 8" id="KW-0371">Homeobox</keyword>
<protein>
    <recommendedName>
        <fullName evidence="6">Homeobox protein unc-62</fullName>
    </recommendedName>
    <alternativeName>
        <fullName evidence="7">Uncoordinated protein 62</fullName>
    </alternativeName>
</protein>
<proteinExistence type="inferred from homology"/>
<dbReference type="PANTHER" id="PTHR11850">
    <property type="entry name" value="HOMEOBOX PROTEIN TRANSCRIPTION FACTORS"/>
    <property type="match status" value="1"/>
</dbReference>
<feature type="region of interest" description="Disordered" evidence="9">
    <location>
        <begin position="525"/>
        <end position="568"/>
    </location>
</feature>
<organism evidence="11 12">
    <name type="scientific">Heterodera trifolii</name>
    <dbReference type="NCBI Taxonomy" id="157864"/>
    <lineage>
        <taxon>Eukaryota</taxon>
        <taxon>Metazoa</taxon>
        <taxon>Ecdysozoa</taxon>
        <taxon>Nematoda</taxon>
        <taxon>Chromadorea</taxon>
        <taxon>Rhabditida</taxon>
        <taxon>Tylenchina</taxon>
        <taxon>Tylenchomorpha</taxon>
        <taxon>Tylenchoidea</taxon>
        <taxon>Heteroderidae</taxon>
        <taxon>Heteroderinae</taxon>
        <taxon>Heterodera</taxon>
    </lineage>
</organism>
<keyword evidence="12" id="KW-1185">Reference proteome</keyword>
<comment type="caution">
    <text evidence="11">The sequence shown here is derived from an EMBL/GenBank/DDBJ whole genome shotgun (WGS) entry which is preliminary data.</text>
</comment>
<dbReference type="CDD" id="cd00086">
    <property type="entry name" value="homeodomain"/>
    <property type="match status" value="1"/>
</dbReference>
<feature type="compositionally biased region" description="Low complexity" evidence="9">
    <location>
        <begin position="690"/>
        <end position="699"/>
    </location>
</feature>
<evidence type="ECO:0000256" key="9">
    <source>
        <dbReference type="SAM" id="MobiDB-lite"/>
    </source>
</evidence>
<dbReference type="Pfam" id="PF16493">
    <property type="entry name" value="Meis_PKNOX_N"/>
    <property type="match status" value="1"/>
</dbReference>
<evidence type="ECO:0000256" key="6">
    <source>
        <dbReference type="ARBA" id="ARBA00072562"/>
    </source>
</evidence>
<feature type="region of interest" description="Disordered" evidence="9">
    <location>
        <begin position="312"/>
        <end position="331"/>
    </location>
</feature>
<evidence type="ECO:0000256" key="1">
    <source>
        <dbReference type="ARBA" id="ARBA00004123"/>
    </source>
</evidence>
<sequence>MAGLPPPHSMCHLLAAASYDQSHWTTHPYQFGAFAATNDSANCASSEGATQRTQQSPFYAQPIKNESQYGDPSCYSITPLGTASSEGTSAAVDNSQLYTSSSSLDHHHQQHHQYSSALNLFASGAYPATPAALMHSAMGPLLGSGGTLGVLSGNEESEQMKRDKDLIYSHPLFPLLTVLFQKCELATCTPREPFREGDQVDTSHVCSASSFDEDLAEFAKTVQVNKPYYVPNAELDSLMLNSIQVLRYHLLELEKVHELCDNFCTKYVNKIKERTQMDINAGEQAPPSPHPQNLDHQITQHRQMHHQMAPQSANASTTTMEQQQQQQQQQMRTSHFTTGTQFGDGGGVEQMGAHIESLHQQPCSSAPMQMSGFLDLSSSATPSSAVHSNASAVGTPAGVEFDQTAHFYVQPPQHHFVRTAAMSGGGGMGDHFEGKRKSHKKAKVCEQHNDLSAAGQPSPDTTARADAQSTGCGGTGSRSSTATAMGSGEEQLHQLINGDTMNQIHQQNNANGGGLAEENGDDFFSNCGDSMGEERDSAGSEGEQKPFVGGGQKRSAEESGAEGHRKKVPKVFSKEAISKFRAWLFNNITHPYPTEEQKKQLATETGLTILQVNNWFINARRRIVQPMIDSNNRAGRSVQVFKNRRRKSSGGVGTPPSPAPEGHSPELLLNGGGTASRNGATFGGSPEDPSTAVSASNGGSSSVSNCSASSLRSLHASAPPGSSAQQSSPLLASAAAGIVVPLSSPATASVMPSYQANAAAAAAVAAVTNPYANFGGATAGFPFAGIGGVSSMIAPYALNSMAGGWAGIDLNSTHQGNLDG</sequence>
<comment type="similarity">
    <text evidence="2">Belongs to the TALE/MEIS homeobox family.</text>
</comment>
<dbReference type="GO" id="GO:0048663">
    <property type="term" value="P:neuron fate commitment"/>
    <property type="evidence" value="ECO:0007669"/>
    <property type="project" value="UniProtKB-ARBA"/>
</dbReference>
<dbReference type="InterPro" id="IPR032453">
    <property type="entry name" value="PKNOX/Meis_N"/>
</dbReference>
<feature type="compositionally biased region" description="Low complexity" evidence="9">
    <location>
        <begin position="477"/>
        <end position="486"/>
    </location>
</feature>
<evidence type="ECO:0000256" key="8">
    <source>
        <dbReference type="PROSITE-ProRule" id="PRU00108"/>
    </source>
</evidence>
<dbReference type="InterPro" id="IPR008422">
    <property type="entry name" value="KN_HD"/>
</dbReference>
<dbReference type="GO" id="GO:0005634">
    <property type="term" value="C:nucleus"/>
    <property type="evidence" value="ECO:0007669"/>
    <property type="project" value="UniProtKB-SubCell"/>
</dbReference>
<feature type="DNA-binding region" description="Homeobox" evidence="8">
    <location>
        <begin position="565"/>
        <end position="627"/>
    </location>
</feature>
<dbReference type="EMBL" id="JBICBT010000377">
    <property type="protein sequence ID" value="KAL3115539.1"/>
    <property type="molecule type" value="Genomic_DNA"/>
</dbReference>
<dbReference type="SUPFAM" id="SSF46689">
    <property type="entry name" value="Homeodomain-like"/>
    <property type="match status" value="1"/>
</dbReference>
<feature type="compositionally biased region" description="Low complexity" evidence="9">
    <location>
        <begin position="322"/>
        <end position="331"/>
    </location>
</feature>
<evidence type="ECO:0000259" key="10">
    <source>
        <dbReference type="PROSITE" id="PS50071"/>
    </source>
</evidence>
<evidence type="ECO:0000256" key="7">
    <source>
        <dbReference type="ARBA" id="ARBA00083268"/>
    </source>
</evidence>
<feature type="compositionally biased region" description="Basic and acidic residues" evidence="9">
    <location>
        <begin position="554"/>
        <end position="563"/>
    </location>
</feature>
<evidence type="ECO:0000256" key="5">
    <source>
        <dbReference type="ARBA" id="ARBA00023242"/>
    </source>
</evidence>
<feature type="region of interest" description="Disordered" evidence="9">
    <location>
        <begin position="635"/>
        <end position="699"/>
    </location>
</feature>
<name>A0ABD2LMI9_9BILA</name>
<dbReference type="FunFam" id="1.10.10.60:FF:000004">
    <property type="entry name" value="Meis2 homeobox isoform 2c"/>
    <property type="match status" value="1"/>
</dbReference>
<evidence type="ECO:0000256" key="2">
    <source>
        <dbReference type="ARBA" id="ARBA00009661"/>
    </source>
</evidence>
<dbReference type="SMART" id="SM00389">
    <property type="entry name" value="HOX"/>
    <property type="match status" value="1"/>
</dbReference>
<keyword evidence="3 8" id="KW-0238">DNA-binding</keyword>
<dbReference type="AlphaFoldDB" id="A0ABD2LMI9"/>
<dbReference type="InterPro" id="IPR001356">
    <property type="entry name" value="HD"/>
</dbReference>
<dbReference type="InterPro" id="IPR050224">
    <property type="entry name" value="TALE_homeobox"/>
</dbReference>
<dbReference type="Proteomes" id="UP001620626">
    <property type="component" value="Unassembled WGS sequence"/>
</dbReference>
<keyword evidence="5 8" id="KW-0539">Nucleus</keyword>
<gene>
    <name evidence="11" type="ORF">niasHT_015877</name>
</gene>
<reference evidence="11 12" key="1">
    <citation type="submission" date="2024-10" db="EMBL/GenBank/DDBJ databases">
        <authorList>
            <person name="Kim D."/>
        </authorList>
    </citation>
    <scope>NUCLEOTIDE SEQUENCE [LARGE SCALE GENOMIC DNA]</scope>
    <source>
        <strain evidence="11">BH-2024</strain>
    </source>
</reference>
<dbReference type="Pfam" id="PF05920">
    <property type="entry name" value="Homeobox_KN"/>
    <property type="match status" value="1"/>
</dbReference>
<comment type="subcellular location">
    <subcellularLocation>
        <location evidence="1 8">Nucleus</location>
    </subcellularLocation>
</comment>
<dbReference type="GO" id="GO:0000987">
    <property type="term" value="F:cis-regulatory region sequence-specific DNA binding"/>
    <property type="evidence" value="ECO:0007669"/>
    <property type="project" value="UniProtKB-ARBA"/>
</dbReference>
<feature type="compositionally biased region" description="Polar residues" evidence="9">
    <location>
        <begin position="312"/>
        <end position="321"/>
    </location>
</feature>
<evidence type="ECO:0000256" key="3">
    <source>
        <dbReference type="ARBA" id="ARBA00023125"/>
    </source>
</evidence>
<feature type="compositionally biased region" description="Basic and acidic residues" evidence="9">
    <location>
        <begin position="532"/>
        <end position="544"/>
    </location>
</feature>
<dbReference type="InterPro" id="IPR009057">
    <property type="entry name" value="Homeodomain-like_sf"/>
</dbReference>
<dbReference type="Gene3D" id="1.10.10.60">
    <property type="entry name" value="Homeodomain-like"/>
    <property type="match status" value="1"/>
</dbReference>
<accession>A0ABD2LMI9</accession>